<dbReference type="Proteomes" id="UP000035021">
    <property type="component" value="Unassembled WGS sequence"/>
</dbReference>
<organism evidence="1 2">
    <name type="scientific">Gordonia paraffinivorans NBRC 108238</name>
    <dbReference type="NCBI Taxonomy" id="1223543"/>
    <lineage>
        <taxon>Bacteria</taxon>
        <taxon>Bacillati</taxon>
        <taxon>Actinomycetota</taxon>
        <taxon>Actinomycetes</taxon>
        <taxon>Mycobacteriales</taxon>
        <taxon>Gordoniaceae</taxon>
        <taxon>Gordonia</taxon>
    </lineage>
</organism>
<comment type="caution">
    <text evidence="1">The sequence shown here is derived from an EMBL/GenBank/DDBJ whole genome shotgun (WGS) entry which is preliminary data.</text>
</comment>
<sequence length="321" mass="34297">MDSPDDRTEFRSCAIAESDVSAACLVEGLTDDGQAVVFADLGNGSIRRSVPAADRAIVVAHRDRFFVVPERSARSRIEVYDREGGLAATLPYGEVYPRSGLVVSREEAGRDTERLVVRSMTTLAEVFRQEPRKVGHTGANPFPGGFAVDTDSGVDYFDSDGNPTTTVRGARLERAAPGGVLSTRLGPAGESILPILTDRDTTGNEKPLFVASPMSGKTLWRWMFDHPVVVFSDGGTVVIKRGGDETEGVFDVSTGAILADHLNDADLLGSDGRRVLVSAPTAGGHQLEAIDGAETLWEYGPYASDPVVIAGKVYADTERLL</sequence>
<gene>
    <name evidence="1" type="ORF">GP2_065_00100</name>
</gene>
<keyword evidence="2" id="KW-1185">Reference proteome</keyword>
<evidence type="ECO:0008006" key="3">
    <source>
        <dbReference type="Google" id="ProtNLM"/>
    </source>
</evidence>
<reference evidence="1 2" key="1">
    <citation type="submission" date="2013-02" db="EMBL/GenBank/DDBJ databases">
        <title>Whole genome shotgun sequence of Gordonia paraffinivorans NBRC 108238.</title>
        <authorList>
            <person name="Isaki-Nakamura S."/>
            <person name="Hosoyama A."/>
            <person name="Tsuchikane K."/>
            <person name="Ando Y."/>
            <person name="Baba S."/>
            <person name="Ohji S."/>
            <person name="Hamada M."/>
            <person name="Tamura T."/>
            <person name="Yamazoe A."/>
            <person name="Yamazaki S."/>
            <person name="Fujita N."/>
        </authorList>
    </citation>
    <scope>NUCLEOTIDE SEQUENCE [LARGE SCALE GENOMIC DNA]</scope>
    <source>
        <strain evidence="1 2">NBRC 108238</strain>
    </source>
</reference>
<proteinExistence type="predicted"/>
<accession>A0ABQ0IRV3</accession>
<evidence type="ECO:0000313" key="2">
    <source>
        <dbReference type="Proteomes" id="UP000035021"/>
    </source>
</evidence>
<dbReference type="EMBL" id="BAOQ01000065">
    <property type="protein sequence ID" value="GAC86245.1"/>
    <property type="molecule type" value="Genomic_DNA"/>
</dbReference>
<protein>
    <recommendedName>
        <fullName evidence="3">Lipoprotein</fullName>
    </recommendedName>
</protein>
<name>A0ABQ0IRV3_9ACTN</name>
<evidence type="ECO:0000313" key="1">
    <source>
        <dbReference type="EMBL" id="GAC86245.1"/>
    </source>
</evidence>
<dbReference type="RefSeq" id="WP_006902529.1">
    <property type="nucleotide sequence ID" value="NZ_BAOQ01000065.1"/>
</dbReference>